<dbReference type="InterPro" id="IPR023780">
    <property type="entry name" value="Chromo_domain"/>
</dbReference>
<dbReference type="EMBL" id="JXTC01000006">
    <property type="protein sequence ID" value="POO01950.1"/>
    <property type="molecule type" value="Genomic_DNA"/>
</dbReference>
<name>A0A2P5FVY1_TREOI</name>
<gene>
    <name evidence="2" type="ORF">TorRG33x02_022420</name>
</gene>
<dbReference type="Gene3D" id="2.40.50.40">
    <property type="match status" value="1"/>
</dbReference>
<proteinExistence type="predicted"/>
<dbReference type="SUPFAM" id="SSF54160">
    <property type="entry name" value="Chromo domain-like"/>
    <property type="match status" value="1"/>
</dbReference>
<reference evidence="3" key="1">
    <citation type="submission" date="2016-06" db="EMBL/GenBank/DDBJ databases">
        <title>Parallel loss of symbiosis genes in relatives of nitrogen-fixing non-legume Parasponia.</title>
        <authorList>
            <person name="Van Velzen R."/>
            <person name="Holmer R."/>
            <person name="Bu F."/>
            <person name="Rutten L."/>
            <person name="Van Zeijl A."/>
            <person name="Liu W."/>
            <person name="Santuari L."/>
            <person name="Cao Q."/>
            <person name="Sharma T."/>
            <person name="Shen D."/>
            <person name="Roswanjaya Y."/>
            <person name="Wardhani T."/>
            <person name="Kalhor M.S."/>
            <person name="Jansen J."/>
            <person name="Van den Hoogen J."/>
            <person name="Gungor B."/>
            <person name="Hartog M."/>
            <person name="Hontelez J."/>
            <person name="Verver J."/>
            <person name="Yang W.-C."/>
            <person name="Schijlen E."/>
            <person name="Repin R."/>
            <person name="Schilthuizen M."/>
            <person name="Schranz E."/>
            <person name="Heidstra R."/>
            <person name="Miyata K."/>
            <person name="Fedorova E."/>
            <person name="Kohlen W."/>
            <person name="Bisseling T."/>
            <person name="Smit S."/>
            <person name="Geurts R."/>
        </authorList>
    </citation>
    <scope>NUCLEOTIDE SEQUENCE [LARGE SCALE GENOMIC DNA]</scope>
    <source>
        <strain evidence="3">cv. RG33-2</strain>
    </source>
</reference>
<evidence type="ECO:0000259" key="1">
    <source>
        <dbReference type="Pfam" id="PF00385"/>
    </source>
</evidence>
<protein>
    <submittedName>
        <fullName evidence="2">Chromo domain containing protein</fullName>
    </submittedName>
</protein>
<dbReference type="InParanoid" id="A0A2P5FVY1"/>
<sequence>RLHPVFHVSQLKRAIGIANSSWEIPQQLTAELTLEVEPEMVTAVRKTPTGQAEVLITWKDMPPSEATWESFDKIQQQFPAFHLEDKVLSLGGSNDRPPIRFTYVRRSRRS</sequence>
<dbReference type="OrthoDB" id="1434752at2759"/>
<dbReference type="Proteomes" id="UP000237000">
    <property type="component" value="Unassembled WGS sequence"/>
</dbReference>
<feature type="non-terminal residue" evidence="2">
    <location>
        <position position="1"/>
    </location>
</feature>
<feature type="domain" description="Chromo" evidence="1">
    <location>
        <begin position="37"/>
        <end position="80"/>
    </location>
</feature>
<organism evidence="2 3">
    <name type="scientific">Trema orientale</name>
    <name type="common">Charcoal tree</name>
    <name type="synonym">Celtis orientalis</name>
    <dbReference type="NCBI Taxonomy" id="63057"/>
    <lineage>
        <taxon>Eukaryota</taxon>
        <taxon>Viridiplantae</taxon>
        <taxon>Streptophyta</taxon>
        <taxon>Embryophyta</taxon>
        <taxon>Tracheophyta</taxon>
        <taxon>Spermatophyta</taxon>
        <taxon>Magnoliopsida</taxon>
        <taxon>eudicotyledons</taxon>
        <taxon>Gunneridae</taxon>
        <taxon>Pentapetalae</taxon>
        <taxon>rosids</taxon>
        <taxon>fabids</taxon>
        <taxon>Rosales</taxon>
        <taxon>Cannabaceae</taxon>
        <taxon>Trema</taxon>
    </lineage>
</organism>
<dbReference type="InterPro" id="IPR016197">
    <property type="entry name" value="Chromo-like_dom_sf"/>
</dbReference>
<evidence type="ECO:0000313" key="3">
    <source>
        <dbReference type="Proteomes" id="UP000237000"/>
    </source>
</evidence>
<keyword evidence="3" id="KW-1185">Reference proteome</keyword>
<comment type="caution">
    <text evidence="2">The sequence shown here is derived from an EMBL/GenBank/DDBJ whole genome shotgun (WGS) entry which is preliminary data.</text>
</comment>
<dbReference type="AlphaFoldDB" id="A0A2P5FVY1"/>
<accession>A0A2P5FVY1</accession>
<evidence type="ECO:0000313" key="2">
    <source>
        <dbReference type="EMBL" id="POO01950.1"/>
    </source>
</evidence>
<dbReference type="Pfam" id="PF00385">
    <property type="entry name" value="Chromo"/>
    <property type="match status" value="1"/>
</dbReference>